<feature type="transmembrane region" description="Helical" evidence="1">
    <location>
        <begin position="31"/>
        <end position="49"/>
    </location>
</feature>
<reference evidence="3" key="1">
    <citation type="journal article" date="2020" name="Microbiol. Resour. Announc.">
        <title>Complete genome sequences of four natural Pseudomonas isolates that catabolize a wide range of aromatic compounds relevant to lignin valorization.</title>
        <authorList>
            <person name="Hatmaker E.A."/>
            <person name="Presley G."/>
            <person name="Cannon O."/>
            <person name="Guss A.M."/>
            <person name="Elkins J.G."/>
        </authorList>
    </citation>
    <scope>NUCLEOTIDE SEQUENCE [LARGE SCALE GENOMIC DNA]</scope>
    <source>
        <strain evidence="3">H1F5C</strain>
    </source>
</reference>
<dbReference type="EMBL" id="CP060201">
    <property type="protein sequence ID" value="QNH76229.1"/>
    <property type="molecule type" value="Genomic_DNA"/>
</dbReference>
<evidence type="ECO:0000256" key="1">
    <source>
        <dbReference type="SAM" id="Phobius"/>
    </source>
</evidence>
<protein>
    <submittedName>
        <fullName evidence="2">Uncharacterized protein</fullName>
    </submittedName>
</protein>
<gene>
    <name evidence="2" type="ORF">GGI48_23445</name>
</gene>
<name>A0A7G8YKM9_9PSED</name>
<keyword evidence="1" id="KW-0472">Membrane</keyword>
<sequence length="59" mass="6228">MSNAAKSLLCLTLLSGISVLLLPDDPIGNAALIICGSMFGLFLLALLVGRKIKFDPVLR</sequence>
<dbReference type="RefSeq" id="WP_179600253.1">
    <property type="nucleotide sequence ID" value="NZ_CP060201.1"/>
</dbReference>
<evidence type="ECO:0000313" key="2">
    <source>
        <dbReference type="EMBL" id="QNH76229.1"/>
    </source>
</evidence>
<organism evidence="2 3">
    <name type="scientific">Pseudomonas protegens</name>
    <dbReference type="NCBI Taxonomy" id="380021"/>
    <lineage>
        <taxon>Bacteria</taxon>
        <taxon>Pseudomonadati</taxon>
        <taxon>Pseudomonadota</taxon>
        <taxon>Gammaproteobacteria</taxon>
        <taxon>Pseudomonadales</taxon>
        <taxon>Pseudomonadaceae</taxon>
        <taxon>Pseudomonas</taxon>
    </lineage>
</organism>
<accession>A0A7G8YKM9</accession>
<proteinExistence type="predicted"/>
<dbReference type="NCBIfam" id="NF041882">
    <property type="entry name" value="PA3371_fam"/>
    <property type="match status" value="1"/>
</dbReference>
<dbReference type="Proteomes" id="UP000515277">
    <property type="component" value="Chromosome"/>
</dbReference>
<keyword evidence="1" id="KW-0812">Transmembrane</keyword>
<dbReference type="AlphaFoldDB" id="A0A7G8YKM9"/>
<dbReference type="InterPro" id="IPR049711">
    <property type="entry name" value="PA3371-like"/>
</dbReference>
<evidence type="ECO:0000313" key="3">
    <source>
        <dbReference type="Proteomes" id="UP000515277"/>
    </source>
</evidence>
<keyword evidence="1" id="KW-1133">Transmembrane helix</keyword>